<dbReference type="RefSeq" id="WP_139002426.1">
    <property type="nucleotide sequence ID" value="NZ_BAABAV010000002.1"/>
</dbReference>
<evidence type="ECO:0000313" key="3">
    <source>
        <dbReference type="Proteomes" id="UP001500027"/>
    </source>
</evidence>
<feature type="transmembrane region" description="Helical" evidence="1">
    <location>
        <begin position="12"/>
        <end position="33"/>
    </location>
</feature>
<gene>
    <name evidence="2" type="ORF">GCM10022257_21460</name>
</gene>
<evidence type="ECO:0000313" key="2">
    <source>
        <dbReference type="EMBL" id="GAA4270045.1"/>
    </source>
</evidence>
<comment type="caution">
    <text evidence="2">The sequence shown here is derived from an EMBL/GenBank/DDBJ whole genome shotgun (WGS) entry which is preliminary data.</text>
</comment>
<name>A0ABP8ECT1_9FLAO</name>
<organism evidence="2 3">
    <name type="scientific">Hyunsoonleella aestuarii</name>
    <dbReference type="NCBI Taxonomy" id="912802"/>
    <lineage>
        <taxon>Bacteria</taxon>
        <taxon>Pseudomonadati</taxon>
        <taxon>Bacteroidota</taxon>
        <taxon>Flavobacteriia</taxon>
        <taxon>Flavobacteriales</taxon>
        <taxon>Flavobacteriaceae</taxon>
    </lineage>
</organism>
<evidence type="ECO:0008006" key="4">
    <source>
        <dbReference type="Google" id="ProtNLM"/>
    </source>
</evidence>
<reference evidence="3" key="1">
    <citation type="journal article" date="2019" name="Int. J. Syst. Evol. Microbiol.">
        <title>The Global Catalogue of Microorganisms (GCM) 10K type strain sequencing project: providing services to taxonomists for standard genome sequencing and annotation.</title>
        <authorList>
            <consortium name="The Broad Institute Genomics Platform"/>
            <consortium name="The Broad Institute Genome Sequencing Center for Infectious Disease"/>
            <person name="Wu L."/>
            <person name="Ma J."/>
        </authorList>
    </citation>
    <scope>NUCLEOTIDE SEQUENCE [LARGE SCALE GENOMIC DNA]</scope>
    <source>
        <strain evidence="3">JCM 17452</strain>
    </source>
</reference>
<proteinExistence type="predicted"/>
<dbReference type="EMBL" id="BAABAV010000002">
    <property type="protein sequence ID" value="GAA4270045.1"/>
    <property type="molecule type" value="Genomic_DNA"/>
</dbReference>
<keyword evidence="1" id="KW-1133">Transmembrane helix</keyword>
<evidence type="ECO:0000256" key="1">
    <source>
        <dbReference type="SAM" id="Phobius"/>
    </source>
</evidence>
<protein>
    <recommendedName>
        <fullName evidence="4">DUF304 domain-containing protein</fullName>
    </recommendedName>
</protein>
<accession>A0ABP8ECT1</accession>
<feature type="transmembrane region" description="Helical" evidence="1">
    <location>
        <begin position="39"/>
        <end position="62"/>
    </location>
</feature>
<keyword evidence="1" id="KW-0472">Membrane</keyword>
<sequence>MRTNNGKIRNVIISVYFILIVTAIIMATVFSAFKDLTSSTTYTFLLFLLVFVGLFFFVHWVAKYFEYDSDGMKVVLINRGLLLSDYLNYREFKVEFEKADLVSYRFHNYVVFKSLTLIIRKSSGNTKRVSFNVTLVDRKKRKYIRQSLRKMVKANRNKGNS</sequence>
<dbReference type="Proteomes" id="UP001500027">
    <property type="component" value="Unassembled WGS sequence"/>
</dbReference>
<keyword evidence="1" id="KW-0812">Transmembrane</keyword>
<keyword evidence="3" id="KW-1185">Reference proteome</keyword>